<evidence type="ECO:0000313" key="1">
    <source>
        <dbReference type="EMBL" id="ORA10949.1"/>
    </source>
</evidence>
<comment type="caution">
    <text evidence="1">The sequence shown here is derived from an EMBL/GenBank/DDBJ whole genome shotgun (WGS) entry which is preliminary data.</text>
</comment>
<accession>A0A1W9ZBB0</accession>
<name>A0A1W9ZBB0_MYCAI</name>
<keyword evidence="2" id="KW-1185">Reference proteome</keyword>
<gene>
    <name evidence="1" type="ORF">BST14_19515</name>
</gene>
<sequence length="96" mass="10614">MVAGHSDGELCVRGHRPGAGLINDGLSGLWRRGRDLLVRLKIDRLEATNQLVSSFSYLFGGFGDRLTDSGVFVMVYCELSMHGDQSVAGRTFTYFR</sequence>
<dbReference type="Proteomes" id="UP000192707">
    <property type="component" value="Unassembled WGS sequence"/>
</dbReference>
<dbReference type="AlphaFoldDB" id="A0A1W9ZBB0"/>
<reference evidence="1 2" key="1">
    <citation type="submission" date="2016-12" db="EMBL/GenBank/DDBJ databases">
        <title>The new phylogeny of genus Mycobacterium.</title>
        <authorList>
            <person name="Tortoli E."/>
            <person name="Trovato A."/>
            <person name="Cirillo D.M."/>
        </authorList>
    </citation>
    <scope>NUCLEOTIDE SEQUENCE [LARGE SCALE GENOMIC DNA]</scope>
    <source>
        <strain evidence="1 2">DSM 45069</strain>
    </source>
</reference>
<proteinExistence type="predicted"/>
<protein>
    <submittedName>
        <fullName evidence="1">Uncharacterized protein</fullName>
    </submittedName>
</protein>
<dbReference type="EMBL" id="MVHG01000059">
    <property type="protein sequence ID" value="ORA10949.1"/>
    <property type="molecule type" value="Genomic_DNA"/>
</dbReference>
<organism evidence="1 2">
    <name type="scientific">Mycobacterium arosiense ATCC BAA-1401 = DSM 45069</name>
    <dbReference type="NCBI Taxonomy" id="1265311"/>
    <lineage>
        <taxon>Bacteria</taxon>
        <taxon>Bacillati</taxon>
        <taxon>Actinomycetota</taxon>
        <taxon>Actinomycetes</taxon>
        <taxon>Mycobacteriales</taxon>
        <taxon>Mycobacteriaceae</taxon>
        <taxon>Mycobacterium</taxon>
        <taxon>Mycobacterium avium complex (MAC)</taxon>
    </lineage>
</organism>
<evidence type="ECO:0000313" key="2">
    <source>
        <dbReference type="Proteomes" id="UP000192707"/>
    </source>
</evidence>